<proteinExistence type="inferred from homology"/>
<gene>
    <name evidence="11" type="ORF">GCM10010305_31750</name>
</gene>
<keyword evidence="4" id="KW-0964">Secreted</keyword>
<evidence type="ECO:0000256" key="8">
    <source>
        <dbReference type="RuleBase" id="RU003471"/>
    </source>
</evidence>
<name>A0A918WAJ0_9ACTN</name>
<dbReference type="AlphaFoldDB" id="A0A918WAJ0"/>
<comment type="caution">
    <text evidence="11">The sequence shown here is derived from an EMBL/GenBank/DDBJ whole genome shotgun (WGS) entry which is preliminary data.</text>
</comment>
<dbReference type="RefSeq" id="WP_229849781.1">
    <property type="nucleotide sequence ID" value="NZ_BMUL01000007.1"/>
</dbReference>
<evidence type="ECO:0000256" key="5">
    <source>
        <dbReference type="ARBA" id="ARBA00022690"/>
    </source>
</evidence>
<protein>
    <recommendedName>
        <fullName evidence="10">Subtilisin inhibitor domain-containing protein</fullName>
    </recommendedName>
</protein>
<feature type="signal peptide" evidence="9">
    <location>
        <begin position="1"/>
        <end position="24"/>
    </location>
</feature>
<keyword evidence="7" id="KW-1015">Disulfide bond</keyword>
<evidence type="ECO:0000313" key="11">
    <source>
        <dbReference type="EMBL" id="GHA85565.1"/>
    </source>
</evidence>
<dbReference type="InterPro" id="IPR023549">
    <property type="entry name" value="Subtilisin_inhibitor"/>
</dbReference>
<dbReference type="Gene3D" id="3.30.350.10">
    <property type="entry name" value="Subtilisin inhibitor-like"/>
    <property type="match status" value="1"/>
</dbReference>
<dbReference type="EMBL" id="BMUL01000007">
    <property type="protein sequence ID" value="GHA85565.1"/>
    <property type="molecule type" value="Genomic_DNA"/>
</dbReference>
<dbReference type="SUPFAM" id="SSF55399">
    <property type="entry name" value="Subtilisin inhibitor"/>
    <property type="match status" value="1"/>
</dbReference>
<evidence type="ECO:0000256" key="7">
    <source>
        <dbReference type="ARBA" id="ARBA00023157"/>
    </source>
</evidence>
<comment type="subcellular location">
    <subcellularLocation>
        <location evidence="1">Secreted</location>
    </subcellularLocation>
</comment>
<sequence length="165" mass="16414">MKTRTLTALAAALLLAAPALPAAADAGGTDLPDVIAAVLPAPAGPVLPVPDGPAATRLTLTVAAPGPRTTALPADGLAPAAPAGRTVSLRCDPPAGDHPRAADACADLDASGGRVDRESTAACVLLYDPVEVRAEGVWRGRPVSFSRTYGNGCELAARTGAVFAF</sequence>
<dbReference type="Proteomes" id="UP000644020">
    <property type="component" value="Unassembled WGS sequence"/>
</dbReference>
<evidence type="ECO:0000313" key="12">
    <source>
        <dbReference type="Proteomes" id="UP000644020"/>
    </source>
</evidence>
<dbReference type="InterPro" id="IPR000691">
    <property type="entry name" value="Prot_inh_I16_SSI"/>
</dbReference>
<keyword evidence="12" id="KW-1185">Reference proteome</keyword>
<reference evidence="11" key="1">
    <citation type="journal article" date="2014" name="Int. J. Syst. Evol. Microbiol.">
        <title>Complete genome sequence of Corynebacterium casei LMG S-19264T (=DSM 44701T), isolated from a smear-ripened cheese.</title>
        <authorList>
            <consortium name="US DOE Joint Genome Institute (JGI-PGF)"/>
            <person name="Walter F."/>
            <person name="Albersmeier A."/>
            <person name="Kalinowski J."/>
            <person name="Ruckert C."/>
        </authorList>
    </citation>
    <scope>NUCLEOTIDE SEQUENCE</scope>
    <source>
        <strain evidence="11">JCM 4518</strain>
    </source>
</reference>
<accession>A0A918WAJ0</accession>
<keyword evidence="9" id="KW-0732">Signal</keyword>
<dbReference type="PROSITE" id="PS00999">
    <property type="entry name" value="SSI"/>
    <property type="match status" value="1"/>
</dbReference>
<feature type="domain" description="Subtilisin inhibitor" evidence="10">
    <location>
        <begin position="81"/>
        <end position="151"/>
    </location>
</feature>
<feature type="chain" id="PRO_5038078386" description="Subtilisin inhibitor domain-containing protein" evidence="9">
    <location>
        <begin position="25"/>
        <end position="165"/>
    </location>
</feature>
<organism evidence="11 12">
    <name type="scientific">Streptomyces termitum</name>
    <dbReference type="NCBI Taxonomy" id="67368"/>
    <lineage>
        <taxon>Bacteria</taxon>
        <taxon>Bacillati</taxon>
        <taxon>Actinomycetota</taxon>
        <taxon>Actinomycetes</taxon>
        <taxon>Kitasatosporales</taxon>
        <taxon>Streptomycetaceae</taxon>
        <taxon>Streptomyces</taxon>
    </lineage>
</organism>
<dbReference type="InterPro" id="IPR036819">
    <property type="entry name" value="Subtilisin_inhibitor-like_sf"/>
</dbReference>
<dbReference type="GO" id="GO:0005576">
    <property type="term" value="C:extracellular region"/>
    <property type="evidence" value="ECO:0007669"/>
    <property type="project" value="UniProtKB-SubCell"/>
</dbReference>
<evidence type="ECO:0000259" key="10">
    <source>
        <dbReference type="Pfam" id="PF00720"/>
    </source>
</evidence>
<dbReference type="InterPro" id="IPR020054">
    <property type="entry name" value="Prot_inh_SSI_I16_CS"/>
</dbReference>
<evidence type="ECO:0000256" key="9">
    <source>
        <dbReference type="SAM" id="SignalP"/>
    </source>
</evidence>
<dbReference type="GO" id="GO:0004867">
    <property type="term" value="F:serine-type endopeptidase inhibitor activity"/>
    <property type="evidence" value="ECO:0007669"/>
    <property type="project" value="UniProtKB-KW"/>
</dbReference>
<comment type="similarity">
    <text evidence="2 8">Belongs to the protease inhibitor I16 (SSI) family.</text>
</comment>
<dbReference type="Pfam" id="PF00720">
    <property type="entry name" value="SSI"/>
    <property type="match status" value="1"/>
</dbReference>
<keyword evidence="5 8" id="KW-0646">Protease inhibitor</keyword>
<evidence type="ECO:0000256" key="3">
    <source>
        <dbReference type="ARBA" id="ARBA00011738"/>
    </source>
</evidence>
<evidence type="ECO:0000256" key="1">
    <source>
        <dbReference type="ARBA" id="ARBA00004613"/>
    </source>
</evidence>
<comment type="subunit">
    <text evidence="3">Homodimer.</text>
</comment>
<dbReference type="PRINTS" id="PR00294">
    <property type="entry name" value="SSBTLNINHBTR"/>
</dbReference>
<reference evidence="11" key="2">
    <citation type="submission" date="2020-09" db="EMBL/GenBank/DDBJ databases">
        <authorList>
            <person name="Sun Q."/>
            <person name="Ohkuma M."/>
        </authorList>
    </citation>
    <scope>NUCLEOTIDE SEQUENCE</scope>
    <source>
        <strain evidence="11">JCM 4518</strain>
    </source>
</reference>
<keyword evidence="6 8" id="KW-0722">Serine protease inhibitor</keyword>
<evidence type="ECO:0000256" key="2">
    <source>
        <dbReference type="ARBA" id="ARBA00010472"/>
    </source>
</evidence>
<evidence type="ECO:0000256" key="4">
    <source>
        <dbReference type="ARBA" id="ARBA00022525"/>
    </source>
</evidence>
<evidence type="ECO:0000256" key="6">
    <source>
        <dbReference type="ARBA" id="ARBA00022900"/>
    </source>
</evidence>